<name>A0AAV9I562_9RHOD</name>
<dbReference type="InterPro" id="IPR044431">
    <property type="entry name" value="SET_RBCMT"/>
</dbReference>
<dbReference type="PANTHER" id="PTHR13271:SF123">
    <property type="entry name" value="RIBULOSE-1,5-BISPHOSPHATE CARBOXYLASE_OXYGENASE SMALL SUBUNIT N-METHYLTRANSFERASE I-RELATED"/>
    <property type="match status" value="1"/>
</dbReference>
<comment type="caution">
    <text evidence="5">The sequence shown here is derived from an EMBL/GenBank/DDBJ whole genome shotgun (WGS) entry which is preliminary data.</text>
</comment>
<dbReference type="InterPro" id="IPR046341">
    <property type="entry name" value="SET_dom_sf"/>
</dbReference>
<feature type="domain" description="SET" evidence="4">
    <location>
        <begin position="99"/>
        <end position="320"/>
    </location>
</feature>
<organism evidence="5 6">
    <name type="scientific">Galdieria yellowstonensis</name>
    <dbReference type="NCBI Taxonomy" id="3028027"/>
    <lineage>
        <taxon>Eukaryota</taxon>
        <taxon>Rhodophyta</taxon>
        <taxon>Bangiophyceae</taxon>
        <taxon>Galdieriales</taxon>
        <taxon>Galdieriaceae</taxon>
        <taxon>Galdieria</taxon>
    </lineage>
</organism>
<evidence type="ECO:0000259" key="4">
    <source>
        <dbReference type="PROSITE" id="PS50280"/>
    </source>
</evidence>
<dbReference type="GO" id="GO:0032259">
    <property type="term" value="P:methylation"/>
    <property type="evidence" value="ECO:0007669"/>
    <property type="project" value="UniProtKB-KW"/>
</dbReference>
<keyword evidence="1" id="KW-0489">Methyltransferase</keyword>
<sequence>MSSQLLFAQNSGCSLHVAARRLCTTCNKKNCRRVVEEKTRTLTWFCLFRSPKKYDASRQNVEDSANQRGWSKEVFNFYLWLKENGVYLSDKASWAHPPHRLVIAEETKDEGEFSGRGLLSSRNVNLGEKVLEIPDRLMLTKKLALETLPASVMELVEDEYVAIALLLLFEHNKGDSSFFKPYLDILPSLDEINPLFWWSDEDLLLLQGSPTLSACQQLREKLVREYTYLENHIIPQIPNLARIDFRQFQWAFGILFSRAICFPSTKRIALVPYADLLNHSPFCSAFIDEESIPLGNGRTEAVVYVDRLYQPYEQVYVSYGPRSNQELLLLYGFSLERNPFDCVEITIGLDKEDPLYNEKCRMLDAYEKSPQQSFPLYMDRYPVEMAEFLRFCCVDTLEELEGDFGTVVSENNEKLALQKLANYISDQLSQYPTSLEEDERIVRDRVMFQTLSRNQRMAIRQRLGEKRILRSTLRNLQRNVRL</sequence>
<evidence type="ECO:0000256" key="1">
    <source>
        <dbReference type="ARBA" id="ARBA00022603"/>
    </source>
</evidence>
<evidence type="ECO:0000256" key="2">
    <source>
        <dbReference type="ARBA" id="ARBA00022679"/>
    </source>
</evidence>
<keyword evidence="3" id="KW-0949">S-adenosyl-L-methionine</keyword>
<accession>A0AAV9I562</accession>
<proteinExistence type="predicted"/>
<dbReference type="GO" id="GO:0016279">
    <property type="term" value="F:protein-lysine N-methyltransferase activity"/>
    <property type="evidence" value="ECO:0007669"/>
    <property type="project" value="InterPro"/>
</dbReference>
<dbReference type="InterPro" id="IPR001214">
    <property type="entry name" value="SET_dom"/>
</dbReference>
<evidence type="ECO:0000313" key="5">
    <source>
        <dbReference type="EMBL" id="KAK4523177.1"/>
    </source>
</evidence>
<protein>
    <recommendedName>
        <fullName evidence="4">SET domain-containing protein</fullName>
    </recommendedName>
</protein>
<keyword evidence="2" id="KW-0808">Transferase</keyword>
<dbReference type="InterPro" id="IPR050600">
    <property type="entry name" value="SETD3_SETD6_MTase"/>
</dbReference>
<dbReference type="InterPro" id="IPR015353">
    <property type="entry name" value="Rubisco_LSMT_subst-bd"/>
</dbReference>
<dbReference type="Gene3D" id="3.90.1420.10">
    <property type="entry name" value="Rubisco LSMT, substrate-binding domain"/>
    <property type="match status" value="1"/>
</dbReference>
<dbReference type="Gene3D" id="3.90.1410.10">
    <property type="entry name" value="set domain protein methyltransferase, domain 1"/>
    <property type="match status" value="1"/>
</dbReference>
<dbReference type="Pfam" id="PF00856">
    <property type="entry name" value="SET"/>
    <property type="match status" value="1"/>
</dbReference>
<dbReference type="SUPFAM" id="SSF82199">
    <property type="entry name" value="SET domain"/>
    <property type="match status" value="1"/>
</dbReference>
<dbReference type="PROSITE" id="PS50280">
    <property type="entry name" value="SET"/>
    <property type="match status" value="1"/>
</dbReference>
<dbReference type="PANTHER" id="PTHR13271">
    <property type="entry name" value="UNCHARACTERIZED PUTATIVE METHYLTRANSFERASE"/>
    <property type="match status" value="1"/>
</dbReference>
<dbReference type="CDD" id="cd19179">
    <property type="entry name" value="SET_RBCMT"/>
    <property type="match status" value="1"/>
</dbReference>
<dbReference type="InterPro" id="IPR036464">
    <property type="entry name" value="Rubisco_LSMT_subst-bd_sf"/>
</dbReference>
<dbReference type="SUPFAM" id="SSF81822">
    <property type="entry name" value="RuBisCo LSMT C-terminal, substrate-binding domain"/>
    <property type="match status" value="1"/>
</dbReference>
<dbReference type="EMBL" id="JANCYU010000012">
    <property type="protein sequence ID" value="KAK4523177.1"/>
    <property type="molecule type" value="Genomic_DNA"/>
</dbReference>
<keyword evidence="6" id="KW-1185">Reference proteome</keyword>
<dbReference type="Proteomes" id="UP001300502">
    <property type="component" value="Unassembled WGS sequence"/>
</dbReference>
<dbReference type="AlphaFoldDB" id="A0AAV9I562"/>
<evidence type="ECO:0000256" key="3">
    <source>
        <dbReference type="ARBA" id="ARBA00022691"/>
    </source>
</evidence>
<reference evidence="5 6" key="1">
    <citation type="submission" date="2022-07" db="EMBL/GenBank/DDBJ databases">
        <title>Genome-wide signatures of adaptation to extreme environments.</title>
        <authorList>
            <person name="Cho C.H."/>
            <person name="Yoon H.S."/>
        </authorList>
    </citation>
    <scope>NUCLEOTIDE SEQUENCE [LARGE SCALE GENOMIC DNA]</scope>
    <source>
        <strain evidence="5 6">108.79 E11</strain>
    </source>
</reference>
<evidence type="ECO:0000313" key="6">
    <source>
        <dbReference type="Proteomes" id="UP001300502"/>
    </source>
</evidence>
<gene>
    <name evidence="5" type="ORF">GAYE_PCTG44G1069</name>
</gene>
<dbReference type="Pfam" id="PF09273">
    <property type="entry name" value="Rubis-subs-bind"/>
    <property type="match status" value="1"/>
</dbReference>